<dbReference type="AlphaFoldDB" id="K1JUM6"/>
<dbReference type="Gene3D" id="3.40.630.10">
    <property type="entry name" value="Zn peptidases"/>
    <property type="match status" value="1"/>
</dbReference>
<dbReference type="CDD" id="cd03892">
    <property type="entry name" value="M20_peptT"/>
    <property type="match status" value="1"/>
</dbReference>
<comment type="cofactor">
    <cofactor evidence="9">
        <name>Zn(2+)</name>
        <dbReference type="ChEBI" id="CHEBI:29105"/>
    </cofactor>
    <text evidence="9">Binds 2 Zn(2+) ions per subunit.</text>
</comment>
<organism evidence="11 12">
    <name type="scientific">Sutterella wadsworthensis 2_1_59BFAA</name>
    <dbReference type="NCBI Taxonomy" id="742823"/>
    <lineage>
        <taxon>Bacteria</taxon>
        <taxon>Pseudomonadati</taxon>
        <taxon>Pseudomonadota</taxon>
        <taxon>Betaproteobacteria</taxon>
        <taxon>Burkholderiales</taxon>
        <taxon>Sutterellaceae</taxon>
        <taxon>Sutterella</taxon>
    </lineage>
</organism>
<feature type="active site" evidence="8">
    <location>
        <position position="86"/>
    </location>
</feature>
<dbReference type="HOGENOM" id="CLU_053676_0_0_4"/>
<dbReference type="GO" id="GO:0008237">
    <property type="term" value="F:metallopeptidase activity"/>
    <property type="evidence" value="ECO:0007669"/>
    <property type="project" value="UniProtKB-KW"/>
</dbReference>
<evidence type="ECO:0000259" key="10">
    <source>
        <dbReference type="Pfam" id="PF07687"/>
    </source>
</evidence>
<dbReference type="OrthoDB" id="9804934at2"/>
<feature type="domain" description="Peptidase M20 dimerisation" evidence="10">
    <location>
        <begin position="213"/>
        <end position="309"/>
    </location>
</feature>
<dbReference type="GO" id="GO:0006508">
    <property type="term" value="P:proteolysis"/>
    <property type="evidence" value="ECO:0007669"/>
    <property type="project" value="UniProtKB-UniRule"/>
</dbReference>
<dbReference type="RefSeq" id="WP_005436708.1">
    <property type="nucleotide sequence ID" value="NZ_JH815520.1"/>
</dbReference>
<dbReference type="SUPFAM" id="SSF53187">
    <property type="entry name" value="Zn-dependent exopeptidases"/>
    <property type="match status" value="1"/>
</dbReference>
<evidence type="ECO:0000256" key="4">
    <source>
        <dbReference type="ARBA" id="ARBA00022801"/>
    </source>
</evidence>
<keyword evidence="4" id="KW-0378">Hydrolase</keyword>
<feature type="binding site" evidence="9">
    <location>
        <position position="146"/>
    </location>
    <ligand>
        <name>Zn(2+)</name>
        <dbReference type="ChEBI" id="CHEBI:29105"/>
        <label>2</label>
    </ligand>
</feature>
<dbReference type="InterPro" id="IPR002933">
    <property type="entry name" value="Peptidase_M20"/>
</dbReference>
<dbReference type="EC" id="3.4.11.4" evidence="7"/>
<dbReference type="GO" id="GO:0008270">
    <property type="term" value="F:zinc ion binding"/>
    <property type="evidence" value="ECO:0007669"/>
    <property type="project" value="InterPro"/>
</dbReference>
<keyword evidence="3 9" id="KW-0479">Metal-binding</keyword>
<dbReference type="InterPro" id="IPR036264">
    <property type="entry name" value="Bact_exopeptidase_dim_dom"/>
</dbReference>
<evidence type="ECO:0000313" key="11">
    <source>
        <dbReference type="EMBL" id="EKB30348.1"/>
    </source>
</evidence>
<reference evidence="11 12" key="1">
    <citation type="submission" date="2012-05" db="EMBL/GenBank/DDBJ databases">
        <title>The Genome Sequence of Sutterella wadsworthensis 2_1_59BFAA.</title>
        <authorList>
            <consortium name="The Broad Institute Genome Sequencing Platform"/>
            <person name="Earl A."/>
            <person name="Ward D."/>
            <person name="Feldgarden M."/>
            <person name="Gevers D."/>
            <person name="Daigneault M."/>
            <person name="Strauss J."/>
            <person name="Allen-Vercoe E."/>
            <person name="Walker B."/>
            <person name="Young S.K."/>
            <person name="Zeng Q."/>
            <person name="Gargeya S."/>
            <person name="Fitzgerald M."/>
            <person name="Haas B."/>
            <person name="Abouelleil A."/>
            <person name="Alvarado L."/>
            <person name="Arachchi H.M."/>
            <person name="Berlin A.M."/>
            <person name="Chapman S.B."/>
            <person name="Goldberg J."/>
            <person name="Griggs A."/>
            <person name="Gujja S."/>
            <person name="Hansen M."/>
            <person name="Howarth C."/>
            <person name="Imamovic A."/>
            <person name="Larimer J."/>
            <person name="McCowen C."/>
            <person name="Montmayeur A."/>
            <person name="Murphy C."/>
            <person name="Neiman D."/>
            <person name="Pearson M."/>
            <person name="Priest M."/>
            <person name="Roberts A."/>
            <person name="Saif S."/>
            <person name="Shea T."/>
            <person name="Sisk P."/>
            <person name="Sykes S."/>
            <person name="Wortman J."/>
            <person name="Nusbaum C."/>
            <person name="Birren B."/>
        </authorList>
    </citation>
    <scope>NUCLEOTIDE SEQUENCE [LARGE SCALE GENOMIC DNA]</scope>
    <source>
        <strain evidence="11 12">2_1_59BFAA</strain>
    </source>
</reference>
<dbReference type="Proteomes" id="UP000005835">
    <property type="component" value="Unassembled WGS sequence"/>
</dbReference>
<comment type="similarity">
    <text evidence="1">Belongs to the peptidase M20B family.</text>
</comment>
<name>K1JUM6_9BURK</name>
<dbReference type="GO" id="GO:0006518">
    <property type="term" value="P:peptide metabolic process"/>
    <property type="evidence" value="ECO:0007669"/>
    <property type="project" value="InterPro"/>
</dbReference>
<evidence type="ECO:0000256" key="5">
    <source>
        <dbReference type="ARBA" id="ARBA00022833"/>
    </source>
</evidence>
<evidence type="ECO:0000256" key="9">
    <source>
        <dbReference type="PIRSR" id="PIRSR037215-2"/>
    </source>
</evidence>
<dbReference type="PATRIC" id="fig|742823.3.peg.2013"/>
<evidence type="ECO:0000256" key="3">
    <source>
        <dbReference type="ARBA" id="ARBA00022723"/>
    </source>
</evidence>
<keyword evidence="6" id="KW-0482">Metalloprotease</keyword>
<dbReference type="Gene3D" id="3.30.70.360">
    <property type="match status" value="1"/>
</dbReference>
<dbReference type="eggNOG" id="COG2195">
    <property type="taxonomic scope" value="Bacteria"/>
</dbReference>
<keyword evidence="2" id="KW-0645">Protease</keyword>
<feature type="binding site" evidence="9">
    <location>
        <position position="181"/>
    </location>
    <ligand>
        <name>Zn(2+)</name>
        <dbReference type="ChEBI" id="CHEBI:29105"/>
        <label>2</label>
    </ligand>
</feature>
<dbReference type="SUPFAM" id="SSF55031">
    <property type="entry name" value="Bacterial exopeptidase dimerisation domain"/>
    <property type="match status" value="1"/>
</dbReference>
<comment type="caution">
    <text evidence="11">The sequence shown here is derived from an EMBL/GenBank/DDBJ whole genome shotgun (WGS) entry which is preliminary data.</text>
</comment>
<evidence type="ECO:0000256" key="1">
    <source>
        <dbReference type="ARBA" id="ARBA00009692"/>
    </source>
</evidence>
<feature type="binding site" evidence="9">
    <location>
        <position position="84"/>
    </location>
    <ligand>
        <name>Zn(2+)</name>
        <dbReference type="ChEBI" id="CHEBI:29105"/>
        <label>1</label>
    </ligand>
</feature>
<dbReference type="PANTHER" id="PTHR42994:SF1">
    <property type="entry name" value="PEPTIDASE T"/>
    <property type="match status" value="1"/>
</dbReference>
<dbReference type="PROSITE" id="PS00758">
    <property type="entry name" value="ARGE_DAPE_CPG2_1"/>
    <property type="match status" value="1"/>
</dbReference>
<sequence length="417" mass="45094">MSTVESMSTTERFLQYVAFDTQSVRESTTAPSAEKELALAAFLVDELKALGVEDARIGEGGVVYGSIPATPGCEANPAIGFIAHMDTSPDAPGANARPQIVRYDGGDVTLNVEKNIVFSVGQFPDILKYKGQDVIFTDGTTLLGADDKAGIAEIMQMVAWIKTHPEVPHARLCIGFTPDEEVARGTENFDIPLFGAAYAYTFDGGEIGTLESENFNAGTALVTIRGVGVHPGLSKGKMVNSVRYAARLIDRLPIDQAPETTEGHEGFLHPNMAKGTVVESVVRILVRDHNRALYEEKKAFLVKLVDEMSAEFPEAKFSLEIKDSYENMKPYLDKAPKVLEIVRAAYRACGMEPQEEPIRGGTDGARLSVRGLPCPNVFTGGMNFHGVYECIPVKSLDKGAEVAVMLAKKSAEVTSLQ</sequence>
<dbReference type="NCBIfam" id="TIGR01882">
    <property type="entry name" value="peptidase-T"/>
    <property type="match status" value="1"/>
</dbReference>
<feature type="binding site" evidence="9">
    <location>
        <position position="146"/>
    </location>
    <ligand>
        <name>Zn(2+)</name>
        <dbReference type="ChEBI" id="CHEBI:29105"/>
        <label>1</label>
    </ligand>
</feature>
<feature type="binding site" evidence="9">
    <location>
        <position position="203"/>
    </location>
    <ligand>
        <name>Zn(2+)</name>
        <dbReference type="ChEBI" id="CHEBI:29105"/>
        <label>1</label>
    </ligand>
</feature>
<evidence type="ECO:0000256" key="6">
    <source>
        <dbReference type="ARBA" id="ARBA00023049"/>
    </source>
</evidence>
<gene>
    <name evidence="11" type="ORF">HMPREF9465_02015</name>
</gene>
<dbReference type="GO" id="GO:0005829">
    <property type="term" value="C:cytosol"/>
    <property type="evidence" value="ECO:0007669"/>
    <property type="project" value="TreeGrafter"/>
</dbReference>
<dbReference type="NCBIfam" id="NF003976">
    <property type="entry name" value="PRK05469.1"/>
    <property type="match status" value="1"/>
</dbReference>
<dbReference type="EMBL" id="ADMG01000045">
    <property type="protein sequence ID" value="EKB30348.1"/>
    <property type="molecule type" value="Genomic_DNA"/>
</dbReference>
<protein>
    <recommendedName>
        <fullName evidence="7">Peptidase T</fullName>
        <ecNumber evidence="7">3.4.11.4</ecNumber>
    </recommendedName>
</protein>
<evidence type="ECO:0000313" key="12">
    <source>
        <dbReference type="Proteomes" id="UP000005835"/>
    </source>
</evidence>
<evidence type="ECO:0000256" key="7">
    <source>
        <dbReference type="NCBIfam" id="TIGR01882"/>
    </source>
</evidence>
<keyword evidence="12" id="KW-1185">Reference proteome</keyword>
<proteinExistence type="inferred from homology"/>
<keyword evidence="5 9" id="KW-0862">Zinc</keyword>
<dbReference type="Pfam" id="PF01546">
    <property type="entry name" value="Peptidase_M20"/>
    <property type="match status" value="1"/>
</dbReference>
<dbReference type="PIRSF" id="PIRSF037215">
    <property type="entry name" value="Peptidase_M20B"/>
    <property type="match status" value="1"/>
</dbReference>
<dbReference type="InterPro" id="IPR001261">
    <property type="entry name" value="ArgE/DapE_CS"/>
</dbReference>
<accession>K1JUM6</accession>
<dbReference type="InterPro" id="IPR011650">
    <property type="entry name" value="Peptidase_M20_dimer"/>
</dbReference>
<feature type="active site" description="Proton acceptor" evidence="8">
    <location>
        <position position="180"/>
    </location>
</feature>
<dbReference type="GO" id="GO:0045148">
    <property type="term" value="F:tripeptide aminopeptidase activity"/>
    <property type="evidence" value="ECO:0007669"/>
    <property type="project" value="UniProtKB-UniRule"/>
</dbReference>
<dbReference type="InterPro" id="IPR010161">
    <property type="entry name" value="Peptidase_M20B"/>
</dbReference>
<feature type="binding site" evidence="9">
    <location>
        <position position="385"/>
    </location>
    <ligand>
        <name>Zn(2+)</name>
        <dbReference type="ChEBI" id="CHEBI:29105"/>
        <label>2</label>
    </ligand>
</feature>
<dbReference type="Pfam" id="PF07687">
    <property type="entry name" value="M20_dimer"/>
    <property type="match status" value="1"/>
</dbReference>
<evidence type="ECO:0000256" key="2">
    <source>
        <dbReference type="ARBA" id="ARBA00022670"/>
    </source>
</evidence>
<dbReference type="STRING" id="742823.HMPREF9465_02015"/>
<dbReference type="NCBIfam" id="NF009920">
    <property type="entry name" value="PRK13381.1"/>
    <property type="match status" value="1"/>
</dbReference>
<dbReference type="PANTHER" id="PTHR42994">
    <property type="entry name" value="PEPTIDASE T"/>
    <property type="match status" value="1"/>
</dbReference>
<evidence type="ECO:0000256" key="8">
    <source>
        <dbReference type="PIRSR" id="PIRSR037215-1"/>
    </source>
</evidence>